<feature type="compositionally biased region" description="Low complexity" evidence="1">
    <location>
        <begin position="1972"/>
        <end position="1989"/>
    </location>
</feature>
<feature type="region of interest" description="Disordered" evidence="1">
    <location>
        <begin position="1039"/>
        <end position="1063"/>
    </location>
</feature>
<protein>
    <submittedName>
        <fullName evidence="2">Trophinin</fullName>
    </submittedName>
</protein>
<feature type="compositionally biased region" description="Low complexity" evidence="1">
    <location>
        <begin position="2048"/>
        <end position="2140"/>
    </location>
</feature>
<feature type="compositionally biased region" description="Basic residues" evidence="1">
    <location>
        <begin position="620"/>
        <end position="633"/>
    </location>
</feature>
<gene>
    <name evidence="2" type="ORF">FVE85_7297</name>
</gene>
<feature type="compositionally biased region" description="Polar residues" evidence="1">
    <location>
        <begin position="1817"/>
        <end position="1833"/>
    </location>
</feature>
<feature type="region of interest" description="Disordered" evidence="1">
    <location>
        <begin position="1972"/>
        <end position="2140"/>
    </location>
</feature>
<feature type="region of interest" description="Disordered" evidence="1">
    <location>
        <begin position="395"/>
        <end position="437"/>
    </location>
</feature>
<feature type="region of interest" description="Disordered" evidence="1">
    <location>
        <begin position="1702"/>
        <end position="1797"/>
    </location>
</feature>
<feature type="compositionally biased region" description="Low complexity" evidence="1">
    <location>
        <begin position="300"/>
        <end position="310"/>
    </location>
</feature>
<feature type="region of interest" description="Disordered" evidence="1">
    <location>
        <begin position="1108"/>
        <end position="1127"/>
    </location>
</feature>
<feature type="region of interest" description="Disordered" evidence="1">
    <location>
        <begin position="881"/>
        <end position="908"/>
    </location>
</feature>
<feature type="region of interest" description="Disordered" evidence="1">
    <location>
        <begin position="1484"/>
        <end position="1544"/>
    </location>
</feature>
<feature type="compositionally biased region" description="Basic and acidic residues" evidence="1">
    <location>
        <begin position="573"/>
        <end position="594"/>
    </location>
</feature>
<feature type="compositionally biased region" description="Low complexity" evidence="1">
    <location>
        <begin position="1630"/>
        <end position="1644"/>
    </location>
</feature>
<name>A0A5J4Z9G4_PORPP</name>
<feature type="compositionally biased region" description="Polar residues" evidence="1">
    <location>
        <begin position="1527"/>
        <end position="1544"/>
    </location>
</feature>
<accession>A0A5J4Z9G4</accession>
<evidence type="ECO:0000313" key="2">
    <source>
        <dbReference type="EMBL" id="KAA8499712.1"/>
    </source>
</evidence>
<dbReference type="OMA" id="IWETECT"/>
<dbReference type="Proteomes" id="UP000324585">
    <property type="component" value="Unassembled WGS sequence"/>
</dbReference>
<feature type="compositionally biased region" description="Low complexity" evidence="1">
    <location>
        <begin position="837"/>
        <end position="849"/>
    </location>
</feature>
<feature type="region of interest" description="Disordered" evidence="1">
    <location>
        <begin position="1360"/>
        <end position="1386"/>
    </location>
</feature>
<feature type="compositionally biased region" description="Polar residues" evidence="1">
    <location>
        <begin position="1489"/>
        <end position="1505"/>
    </location>
</feature>
<feature type="compositionally biased region" description="Basic and acidic residues" evidence="1">
    <location>
        <begin position="397"/>
        <end position="409"/>
    </location>
</feature>
<feature type="compositionally biased region" description="Basic residues" evidence="1">
    <location>
        <begin position="2391"/>
        <end position="2403"/>
    </location>
</feature>
<feature type="compositionally biased region" description="Low complexity" evidence="1">
    <location>
        <begin position="125"/>
        <end position="144"/>
    </location>
</feature>
<feature type="compositionally biased region" description="Basic and acidic residues" evidence="1">
    <location>
        <begin position="1506"/>
        <end position="1515"/>
    </location>
</feature>
<sequence length="2403" mass="244262">MSADASMPRDSRGGADARIANTSVDARFETPQQPPQQKSVVKRVMNSVLSSFWKRPAPQRASESGAMQALEADTDMRVAEGPPRTDLQQQPPARPQTEVLDINGSAAAHEKSEHSRGVGVLPGRTTSPASATTLAAAPAESLAAKSNGRAPKTPPAQAHPSETSEEGKAVLLADLDAREAHVSPRPHPPARATPSTIRRSERTPKRRFQRDDEASVDMVASGMRRTYGDDGTGGRGGAHQLGAAPELEPTTSVNHLPRGESSTGRGQLSNRTPGKGRSSRSIGTGGGTNQSMENTNKGLTTTVQGTPTNTTIEGVVIVPDVNGEPGGEREVPLHAVTHDDVMRMNYRQLQVLARLLHVPAVGKYELLQSRLADTLKNRTQAYEGEETQLVYVATESYQHKKDDDGDRGKHERRRPQQRQTEARGSVSIPDNTFGDSSGLAASGLVPLTAGATRTTGATAADAVLSQNQNQHDRQVRLDDEFQERLTQLIRSGDASAIFQEVQQLLAQQQKRKQSTNGTMKSRPSADEDAQRGRLGEREKRDSASASVGNSQSSIIPQADPQAKGLTLAVNARQEAEDSREQTQRPLDEEGKDEGADCGAPSSPTFGSHDARFSSVAAHTPARHHHHHRQNHYHASKETNTTTFYGGDGSGAALVTKSENALTRPRSTRPFVAGSPMDANVNANTASVAAIGTQVPGSDGVDAVADRSISRDVAGAAGSIQRPQNNTLDSAPKEHKVSQAATVAATAGSMTPQPRIREHQNQRLASAADLTQPSHDVEAEVDVSLEEQDRASRVRSLDGTGEQEVHTELAERQEMVSAVPSSRNEAVARASGDHVAIPPSSSRGVRPSSGLRTYERHPPMGVARVGAAPAVVVPTPTKFLSPMNGKPPVKRTRPWPVPVDDSRSQPMASAEVTAPATASRAAEAGKGFPTSAAANLEMKTAAGSSSVRALAGVDTIGAGTGNGNDIPAVSVEEGDFLGYAGEMKRRKLTITTAAPFSGHPQDITSSPLHKGVQFTAEEETPARVSVQNLYATPSDIIRTQMGPSGAASRRPGANSKAYNSTDEAGERMLAGSSFGVFAMPTSTSGKDVAPGYRGNRHGSASIFRTLWKSQQSRKKSLGPGTPAGRLPEARSHLRDTAGDGSVSRQQHFDDPNMSGGGAQSTQRILQTLQRIRTPSLTQPRASAAQRYGSRSEAVFEAASAMRPPLPSFGSTIGGKKRRTEELDERPATNGLIPPSRLEYSDTPASSAKRVRLDVVFPQANSAVGPASSSFASSAQRQQSLAQPAQVVQIRNVHHAHNETPKVAGGNGARGSAFEAYVASESRLQRLRREKINQMSGGRPLIASPAVATPRQPAFGQAETGLQAERESSRNKTVHFSAPEDGIGRDKRHMPDFASAAGTASAMRTEFSAQTLSASRVGSSPSPPAVEFDANSKAASKVTGLVSLNDSGGQASVKNIGKDMLDMKSNAPVKPGFEFGSVPGRNGVFQPGVLASSSGKPQSESRAQTQNQKEDAIRGRSEGVGSARLNPGSLFSNTSEAPANSSTTGASLIAPESVVVFADTRRKRGDSDSQADALGQAGKRPRGVGSPDGDSMQPGMKSQVPDYAHGGEGTTVAPTGFFATGESVSGTGKGSGSFPASSAGSAAKFPLPSDGLNLLASGRKSFTPPEEERSVSVVEVPEKASYDDYKSNALFFASSKDTSEPQAAFKFGSASGRSPFDQAASQAARTGRDELDAEAAGEAETSAKRTAAGDISGSVPAGFSAPASSDTGAASSVSFPAFGSSSSDKHGEKNHAPPSAAFAFGSSSAVTNTAASPAILASSKVSGSDSGFARQSSAAESGMRADVAPSSLFGAPDFGPGGREGHSVTPIAPVAGLGQSNASSSLLAPNTGFQTSTPLSDSAFMLGQQSQAQPLSQTGKRMAETGAAVSASEPSAFVADEKAAPFSSSTSLFGGAVGTLASASASPATSQLALAPSSSFGAAGSSATPASLAGGFSFPSPQGQATKKRSAEDTGSAAVQSPFGIANGPSSPPSGFPTGSANPLAATPRSEPMPFGFGAPVSGSSFAGASAGAPVSSGSAFGAPASSGSAFGAPASSGSAFGAPASSGSAFGAPASSGSAFGAPASSGSAFGAPASSGSAFGAPASSGSAFGAPASSGSAFGAPASSGSAFGAPASSGSAFGAPVSSGSAFGAPAASGSGFGSAMPAPSAFGAPAPSGLGFGAPVSSGPAFGVPASSGSAFGSAPAPSIFGAAGASTSAFGPPGSSPSFAFGGAPAAGESSGLFQFGASVAPPTFGSGAFGGAQPSGANPTQNQGGSVGGFGVGFNAAPASFMASAPGGGAAGSLFGSGAPPSVTPTNAMGVQQQPFVFGAVGTGQNAGTFNMGANMAAQGGTQPRRILKAKRHSRPPR</sequence>
<feature type="compositionally biased region" description="Polar residues" evidence="1">
    <location>
        <begin position="249"/>
        <end position="272"/>
    </location>
</feature>
<evidence type="ECO:0000313" key="3">
    <source>
        <dbReference type="Proteomes" id="UP000324585"/>
    </source>
</evidence>
<evidence type="ECO:0000256" key="1">
    <source>
        <dbReference type="SAM" id="MobiDB-lite"/>
    </source>
</evidence>
<feature type="compositionally biased region" description="Gly residues" evidence="1">
    <location>
        <begin position="230"/>
        <end position="239"/>
    </location>
</feature>
<keyword evidence="3" id="KW-1185">Reference proteome</keyword>
<feature type="region of interest" description="Disordered" evidence="1">
    <location>
        <begin position="713"/>
        <end position="802"/>
    </location>
</feature>
<feature type="region of interest" description="Disordered" evidence="1">
    <location>
        <begin position="52"/>
        <end position="166"/>
    </location>
</feature>
<feature type="compositionally biased region" description="Polar residues" evidence="1">
    <location>
        <begin position="289"/>
        <end position="299"/>
    </location>
</feature>
<proteinExistence type="predicted"/>
<feature type="region of interest" description="Disordered" evidence="1">
    <location>
        <begin position="508"/>
        <end position="646"/>
    </location>
</feature>
<dbReference type="EMBL" id="VRMN01000001">
    <property type="protein sequence ID" value="KAA8499712.1"/>
    <property type="molecule type" value="Genomic_DNA"/>
</dbReference>
<feature type="region of interest" description="Disordered" evidence="1">
    <location>
        <begin position="2381"/>
        <end position="2403"/>
    </location>
</feature>
<feature type="compositionally biased region" description="Low complexity" evidence="1">
    <location>
        <begin position="1766"/>
        <end position="1780"/>
    </location>
</feature>
<feature type="region of interest" description="Disordered" evidence="1">
    <location>
        <begin position="1204"/>
        <end position="1240"/>
    </location>
</feature>
<reference evidence="3" key="1">
    <citation type="journal article" date="2019" name="Nat. Commun.">
        <title>Expansion of phycobilisome linker gene families in mesophilic red algae.</title>
        <authorList>
            <person name="Lee J."/>
            <person name="Kim D."/>
            <person name="Bhattacharya D."/>
            <person name="Yoon H.S."/>
        </authorList>
    </citation>
    <scope>NUCLEOTIDE SEQUENCE [LARGE SCALE GENOMIC DNA]</scope>
    <source>
        <strain evidence="3">CCMP 1328</strain>
    </source>
</reference>
<feature type="region of interest" description="Disordered" evidence="1">
    <location>
        <begin position="822"/>
        <end position="851"/>
    </location>
</feature>
<feature type="region of interest" description="Disordered" evidence="1">
    <location>
        <begin position="1132"/>
        <end position="1160"/>
    </location>
</feature>
<organism evidence="2 3">
    <name type="scientific">Porphyridium purpureum</name>
    <name type="common">Red alga</name>
    <name type="synonym">Porphyridium cruentum</name>
    <dbReference type="NCBI Taxonomy" id="35688"/>
    <lineage>
        <taxon>Eukaryota</taxon>
        <taxon>Rhodophyta</taxon>
        <taxon>Bangiophyceae</taxon>
        <taxon>Porphyridiales</taxon>
        <taxon>Porphyridiaceae</taxon>
        <taxon>Porphyridium</taxon>
    </lineage>
</organism>
<feature type="region of interest" description="Disordered" evidence="1">
    <location>
        <begin position="1"/>
        <end position="40"/>
    </location>
</feature>
<feature type="region of interest" description="Disordered" evidence="1">
    <location>
        <begin position="1559"/>
        <end position="1672"/>
    </location>
</feature>
<feature type="region of interest" description="Disordered" evidence="1">
    <location>
        <begin position="1815"/>
        <end position="1840"/>
    </location>
</feature>
<comment type="caution">
    <text evidence="2">The sequence shown here is derived from an EMBL/GenBank/DDBJ whole genome shotgun (WGS) entry which is preliminary data.</text>
</comment>
<feature type="compositionally biased region" description="Basic and acidic residues" evidence="1">
    <location>
        <begin position="198"/>
        <end position="213"/>
    </location>
</feature>
<feature type="region of interest" description="Disordered" evidence="1">
    <location>
        <begin position="179"/>
        <end position="310"/>
    </location>
</feature>
<feature type="compositionally biased region" description="Basic and acidic residues" evidence="1">
    <location>
        <begin position="523"/>
        <end position="542"/>
    </location>
</feature>
<feature type="compositionally biased region" description="Low complexity" evidence="1">
    <location>
        <begin position="543"/>
        <end position="553"/>
    </location>
</feature>
<feature type="compositionally biased region" description="Basic and acidic residues" evidence="1">
    <location>
        <begin position="786"/>
        <end position="795"/>
    </location>
</feature>